<name>A0AAP4BUP9_9CORY</name>
<reference evidence="1" key="1">
    <citation type="submission" date="2023-05" db="EMBL/GenBank/DDBJ databases">
        <title>Metabolic capabilities are highly conserved among human nasal-associated Corynebacterium species in pangenomic analyses.</title>
        <authorList>
            <person name="Tran T.H."/>
            <person name="Roberts A.Q."/>
            <person name="Escapa I.F."/>
            <person name="Gao W."/>
            <person name="Conlan S."/>
            <person name="Kong H."/>
            <person name="Segre J.A."/>
            <person name="Kelly M.S."/>
            <person name="Lemon K.P."/>
        </authorList>
    </citation>
    <scope>NUCLEOTIDE SEQUENCE</scope>
    <source>
        <strain evidence="1">KPL2654</strain>
    </source>
</reference>
<sequence length="110" mass="12550">MGDFWRGDITARRLEVLIAGLPDDNAIARAVRPDKHLSLNERLLWEILGQQYHMVAFWRAYLRIKPEKDRFAWPATPWEKTTGGGTRIGNVAPGDQEAAMEFLMGLNKKS</sequence>
<evidence type="ECO:0000313" key="1">
    <source>
        <dbReference type="EMBL" id="MDK4326789.1"/>
    </source>
</evidence>
<comment type="caution">
    <text evidence="1">The sequence shown here is derived from an EMBL/GenBank/DDBJ whole genome shotgun (WGS) entry which is preliminary data.</text>
</comment>
<dbReference type="AlphaFoldDB" id="A0AAP4BUP9"/>
<dbReference type="EMBL" id="JASNVP010000009">
    <property type="protein sequence ID" value="MDK4326789.1"/>
    <property type="molecule type" value="Genomic_DNA"/>
</dbReference>
<dbReference type="RefSeq" id="WP_284589964.1">
    <property type="nucleotide sequence ID" value="NZ_JASNVP010000009.1"/>
</dbReference>
<protein>
    <submittedName>
        <fullName evidence="1">Uncharacterized protein</fullName>
    </submittedName>
</protein>
<dbReference type="Proteomes" id="UP001226160">
    <property type="component" value="Unassembled WGS sequence"/>
</dbReference>
<organism evidence="1 2">
    <name type="scientific">Corynebacterium propinquum</name>
    <dbReference type="NCBI Taxonomy" id="43769"/>
    <lineage>
        <taxon>Bacteria</taxon>
        <taxon>Bacillati</taxon>
        <taxon>Actinomycetota</taxon>
        <taxon>Actinomycetes</taxon>
        <taxon>Mycobacteriales</taxon>
        <taxon>Corynebacteriaceae</taxon>
        <taxon>Corynebacterium</taxon>
    </lineage>
</organism>
<proteinExistence type="predicted"/>
<gene>
    <name evidence="1" type="ORF">QPX54_09780</name>
</gene>
<accession>A0AAP4BUP9</accession>
<evidence type="ECO:0000313" key="2">
    <source>
        <dbReference type="Proteomes" id="UP001226160"/>
    </source>
</evidence>